<keyword evidence="2 7" id="KW-0489">Methyltransferase</keyword>
<dbReference type="EC" id="2.1.1.72" evidence="1"/>
<dbReference type="PANTHER" id="PTHR33841:SF1">
    <property type="entry name" value="DNA METHYLTRANSFERASE A"/>
    <property type="match status" value="1"/>
</dbReference>
<organism evidence="7 8">
    <name type="scientific">Raoultibacter massiliensis</name>
    <dbReference type="NCBI Taxonomy" id="1852371"/>
    <lineage>
        <taxon>Bacteria</taxon>
        <taxon>Bacillati</taxon>
        <taxon>Actinomycetota</taxon>
        <taxon>Coriobacteriia</taxon>
        <taxon>Eggerthellales</taxon>
        <taxon>Eggerthellaceae</taxon>
        <taxon>Raoultibacter</taxon>
    </lineage>
</organism>
<dbReference type="PANTHER" id="PTHR33841">
    <property type="entry name" value="DNA METHYLTRANSFERASE YEEA-RELATED"/>
    <property type="match status" value="1"/>
</dbReference>
<feature type="domain" description="Type II methyltransferase M.TaqI-like" evidence="6">
    <location>
        <begin position="325"/>
        <end position="536"/>
    </location>
</feature>
<dbReference type="NCBIfam" id="NF033452">
    <property type="entry name" value="BREX_1_MTaseX"/>
    <property type="match status" value="1"/>
</dbReference>
<dbReference type="EMBL" id="JBBNOP010000008">
    <property type="protein sequence ID" value="MEQ3363435.1"/>
    <property type="molecule type" value="Genomic_DNA"/>
</dbReference>
<dbReference type="SUPFAM" id="SSF53335">
    <property type="entry name" value="S-adenosyl-L-methionine-dependent methyltransferases"/>
    <property type="match status" value="1"/>
</dbReference>
<gene>
    <name evidence="7" type="primary">pglX</name>
    <name evidence="7" type="ORF">AAA083_10655</name>
</gene>
<keyword evidence="8" id="KW-1185">Reference proteome</keyword>
<evidence type="ECO:0000256" key="5">
    <source>
        <dbReference type="ARBA" id="ARBA00047942"/>
    </source>
</evidence>
<evidence type="ECO:0000256" key="4">
    <source>
        <dbReference type="ARBA" id="ARBA00022691"/>
    </source>
</evidence>
<dbReference type="Proteomes" id="UP001487305">
    <property type="component" value="Unassembled WGS sequence"/>
</dbReference>
<sequence length="1136" mass="128446">MDSNRIKKLATGVRTSLMAEVSAKLDRVLAEGSPERLDSPSEVRSLEAAIKEQGQEKVIEANAYTWFNRLCALRFMDANGYTPVGIVTPKGNSTQPEILANAMQGVFDSELGFDRLVRDKVAGIISGSIPTINPMEAAYEVILNTVCKHYAKPMPYLFKDEASASELLMPQGLLAENSLLRRIDSEMDAEACESVEVLGWLYQFYIAEKKDEVFASKKKRGAAEIPAATQLFTPNWIVRYMAENSLGRLWMLNNPHSGLKDSMDYYIEGEAATDYLKIYSPEEISVLDPACGSGHILVYAFDLLYKMYEEEGYLPDDIPALILQKNLFGFEIDQRAAEIAKFALEMKAREKDAKFFERCIDANITVLEPIRFSGGELEEAGMLREQTALLEAYDHLDEIGSLYVPGLSDDIFIDNAIANIKSQNGMFAEAIVSALDKMKELNDKLSQKFSVVIANPPYMSPSAMEQWTKKWVEQNYPDEKSDLCTCFIKRGFDFTVDDGYDAMVTMQSWMFLSSFEKMRGWLIENKSLITMAHLGSRAFDAIGGEVVSVTAAVFENDKSGTEGSYIRLVDLDGSEQKRMALVEAIQDSDSGWFYQADAEDFKKIPGSPISYWVSKSLYDAFESDALGSILKTREGMATANNDRFTRRWPEVSYSRITFACPSYDSDTAKAGKWFPYNKGGDFRKWYGNNDLVVNWENDGYEIRNNVDEETGRIRSHNYNGEFAFREGITWSAISSSDIHVRHAPTGFLFDSKGAKGFAESSHDLIHSMALINSSIGKEALKVLAPTLDFKVGDIIRIPFIDSDSFEIVSIGSDSIEISRRDWDAFETSWDFEKHPLLPQSGQNNILIDDVYSCWDIECQERFDALKANEEELNRIFAKIYNMEGEVPIEVPDDKVSVRLADKSRDVKSLISYGVGCILGRYSTDKPGLILANQGSTVSDFNAKIPNATFPIDKDGILPILEGEWFEDDIVEEFKRWLSSTYGSETLQANIAFIEDALGEDLRSYFVKHFYDDHVKTYQKRPIYWLFSSPKKSFNALVYLHRYDEGTVGDILTGYLRDYITKLNGAIASLETSERAVDQKQADKYRNIVKELEEWERDVIYPMAHERISIDLDDGVKVNYNKFPHALRKITGLSEWK</sequence>
<keyword evidence="4" id="KW-0949">S-adenosyl-L-methionine</keyword>
<dbReference type="RefSeq" id="WP_349227674.1">
    <property type="nucleotide sequence ID" value="NZ_JBBNOP010000008.1"/>
</dbReference>
<evidence type="ECO:0000256" key="2">
    <source>
        <dbReference type="ARBA" id="ARBA00022603"/>
    </source>
</evidence>
<name>A0ABV1JEC2_9ACTN</name>
<dbReference type="InterPro" id="IPR002052">
    <property type="entry name" value="DNA_methylase_N6_adenine_CS"/>
</dbReference>
<evidence type="ECO:0000259" key="6">
    <source>
        <dbReference type="Pfam" id="PF07669"/>
    </source>
</evidence>
<comment type="caution">
    <text evidence="7">The sequence shown here is derived from an EMBL/GenBank/DDBJ whole genome shotgun (WGS) entry which is preliminary data.</text>
</comment>
<dbReference type="GO" id="GO:0032259">
    <property type="term" value="P:methylation"/>
    <property type="evidence" value="ECO:0007669"/>
    <property type="project" value="UniProtKB-KW"/>
</dbReference>
<dbReference type="InterPro" id="IPR050953">
    <property type="entry name" value="N4_N6_ade-DNA_methylase"/>
</dbReference>
<dbReference type="PRINTS" id="PR00507">
    <property type="entry name" value="N12N6MTFRASE"/>
</dbReference>
<dbReference type="InterPro" id="IPR029063">
    <property type="entry name" value="SAM-dependent_MTases_sf"/>
</dbReference>
<protein>
    <recommendedName>
        <fullName evidence="1">site-specific DNA-methyltransferase (adenine-specific)</fullName>
        <ecNumber evidence="1">2.1.1.72</ecNumber>
    </recommendedName>
</protein>
<dbReference type="Gene3D" id="3.40.50.150">
    <property type="entry name" value="Vaccinia Virus protein VP39"/>
    <property type="match status" value="1"/>
</dbReference>
<dbReference type="GO" id="GO:0009007">
    <property type="term" value="F:site-specific DNA-methyltransferase (adenine-specific) activity"/>
    <property type="evidence" value="ECO:0007669"/>
    <property type="project" value="UniProtKB-EC"/>
</dbReference>
<dbReference type="InterPro" id="IPR047939">
    <property type="entry name" value="BREX_1_PglX"/>
</dbReference>
<accession>A0ABV1JEC2</accession>
<comment type="catalytic activity">
    <reaction evidence="5">
        <text>a 2'-deoxyadenosine in DNA + S-adenosyl-L-methionine = an N(6)-methyl-2'-deoxyadenosine in DNA + S-adenosyl-L-homocysteine + H(+)</text>
        <dbReference type="Rhea" id="RHEA:15197"/>
        <dbReference type="Rhea" id="RHEA-COMP:12418"/>
        <dbReference type="Rhea" id="RHEA-COMP:12419"/>
        <dbReference type="ChEBI" id="CHEBI:15378"/>
        <dbReference type="ChEBI" id="CHEBI:57856"/>
        <dbReference type="ChEBI" id="CHEBI:59789"/>
        <dbReference type="ChEBI" id="CHEBI:90615"/>
        <dbReference type="ChEBI" id="CHEBI:90616"/>
        <dbReference type="EC" id="2.1.1.72"/>
    </reaction>
</comment>
<evidence type="ECO:0000313" key="7">
    <source>
        <dbReference type="EMBL" id="MEQ3363435.1"/>
    </source>
</evidence>
<evidence type="ECO:0000256" key="1">
    <source>
        <dbReference type="ARBA" id="ARBA00011900"/>
    </source>
</evidence>
<evidence type="ECO:0000256" key="3">
    <source>
        <dbReference type="ARBA" id="ARBA00022679"/>
    </source>
</evidence>
<keyword evidence="3 7" id="KW-0808">Transferase</keyword>
<proteinExistence type="predicted"/>
<dbReference type="Pfam" id="PF07669">
    <property type="entry name" value="Eco57I"/>
    <property type="match status" value="1"/>
</dbReference>
<dbReference type="InterPro" id="IPR011639">
    <property type="entry name" value="MethylTrfase_TaqI-like_dom"/>
</dbReference>
<reference evidence="7 8" key="1">
    <citation type="submission" date="2024-04" db="EMBL/GenBank/DDBJ databases">
        <title>Human intestinal bacterial collection.</title>
        <authorList>
            <person name="Pauvert C."/>
            <person name="Hitch T.C.A."/>
            <person name="Clavel T."/>
        </authorList>
    </citation>
    <scope>NUCLEOTIDE SEQUENCE [LARGE SCALE GENOMIC DNA]</scope>
    <source>
        <strain evidence="7 8">CLA-KB-H42</strain>
    </source>
</reference>
<evidence type="ECO:0000313" key="8">
    <source>
        <dbReference type="Proteomes" id="UP001487305"/>
    </source>
</evidence>
<dbReference type="PROSITE" id="PS00092">
    <property type="entry name" value="N6_MTASE"/>
    <property type="match status" value="1"/>
</dbReference>